<evidence type="ECO:0000313" key="4">
    <source>
        <dbReference type="Proteomes" id="UP000231503"/>
    </source>
</evidence>
<dbReference type="CDD" id="cd01131">
    <property type="entry name" value="PilT"/>
    <property type="match status" value="1"/>
</dbReference>
<evidence type="ECO:0000259" key="2">
    <source>
        <dbReference type="Pfam" id="PF00437"/>
    </source>
</evidence>
<dbReference type="InterPro" id="IPR001482">
    <property type="entry name" value="T2SS/T4SS_dom"/>
</dbReference>
<accession>A0A2H0TDL8</accession>
<dbReference type="Gene3D" id="3.40.50.300">
    <property type="entry name" value="P-loop containing nucleotide triphosphate hydrolases"/>
    <property type="match status" value="1"/>
</dbReference>
<dbReference type="EMBL" id="PFCO01000004">
    <property type="protein sequence ID" value="PIR69658.1"/>
    <property type="molecule type" value="Genomic_DNA"/>
</dbReference>
<reference evidence="4" key="1">
    <citation type="submission" date="2017-09" db="EMBL/GenBank/DDBJ databases">
        <title>Depth-based differentiation of microbial function through sediment-hosted aquifers and enrichment of novel symbionts in the deep terrestrial subsurface.</title>
        <authorList>
            <person name="Probst A.J."/>
            <person name="Ladd B."/>
            <person name="Jarett J.K."/>
            <person name="Geller-Mcgrath D.E."/>
            <person name="Sieber C.M.K."/>
            <person name="Emerson J.B."/>
            <person name="Anantharaman K."/>
            <person name="Thomas B.C."/>
            <person name="Malmstrom R."/>
            <person name="Stieglmeier M."/>
            <person name="Klingl A."/>
            <person name="Woyke T."/>
            <person name="Ryan C.M."/>
            <person name="Banfield J.F."/>
        </authorList>
    </citation>
    <scope>NUCLEOTIDE SEQUENCE [LARGE SCALE GENOMIC DNA]</scope>
</reference>
<dbReference type="NCBIfam" id="TIGR01420">
    <property type="entry name" value="pilT_fam"/>
    <property type="match status" value="1"/>
</dbReference>
<dbReference type="PANTHER" id="PTHR30486:SF16">
    <property type="entry name" value="TWITCHING MOTILITY PROTEIN PILT"/>
    <property type="match status" value="1"/>
</dbReference>
<dbReference type="InterPro" id="IPR006321">
    <property type="entry name" value="PilT/PilU"/>
</dbReference>
<sequence length="356" mass="40114">MPTKDYSKLLEQFIFEVLKTGASDLHITAARHPTLRIAGELIKMRTAEVLTPDDTRGILYTMLSPEKQQHFEQNDEIDFSFMFEDKARFRVNGFFQRGYVGIAMRLIPVKIRTIEELALPPILSEFAHKQQGFFLVVGPTGHGKSTTLAAIVDMINHERTEHIITVEDPIEYIFTPDQSIVDQREVGLDTRSFSTALRSMFRQNVDVAMIGEMRDHETISAAVTAAETGHLIFSSLHTNNAAQTIDRIIDSFPPAQQNQIRSQLANTLLGVFSQRLLPRISGGLIPAYEFLISTTAVKNLIRENKIHELDLVIETGSESGMISMDQTLLDLVRKGEITIDIARSYSLNPKMLEEKI</sequence>
<organism evidence="3 4">
    <name type="scientific">Candidatus Niyogibacteria bacterium CG10_big_fil_rev_8_21_14_0_10_46_36</name>
    <dbReference type="NCBI Taxonomy" id="1974726"/>
    <lineage>
        <taxon>Bacteria</taxon>
        <taxon>Candidatus Niyogiibacteriota</taxon>
    </lineage>
</organism>
<comment type="caution">
    <text evidence="3">The sequence shown here is derived from an EMBL/GenBank/DDBJ whole genome shotgun (WGS) entry which is preliminary data.</text>
</comment>
<dbReference type="GO" id="GO:0005524">
    <property type="term" value="F:ATP binding"/>
    <property type="evidence" value="ECO:0007669"/>
    <property type="project" value="InterPro"/>
</dbReference>
<gene>
    <name evidence="3" type="ORF">COU47_02010</name>
</gene>
<dbReference type="Proteomes" id="UP000231503">
    <property type="component" value="Unassembled WGS sequence"/>
</dbReference>
<dbReference type="InterPro" id="IPR027417">
    <property type="entry name" value="P-loop_NTPase"/>
</dbReference>
<feature type="domain" description="Bacterial type II secretion system protein E" evidence="2">
    <location>
        <begin position="7"/>
        <end position="279"/>
    </location>
</feature>
<dbReference type="PANTHER" id="PTHR30486">
    <property type="entry name" value="TWITCHING MOTILITY PROTEIN PILT"/>
    <property type="match status" value="1"/>
</dbReference>
<dbReference type="AlphaFoldDB" id="A0A2H0TDL8"/>
<dbReference type="Pfam" id="PF00437">
    <property type="entry name" value="T2SSE"/>
    <property type="match status" value="1"/>
</dbReference>
<dbReference type="GO" id="GO:0016887">
    <property type="term" value="F:ATP hydrolysis activity"/>
    <property type="evidence" value="ECO:0007669"/>
    <property type="project" value="InterPro"/>
</dbReference>
<comment type="similarity">
    <text evidence="1">Belongs to the GSP E family.</text>
</comment>
<proteinExistence type="inferred from homology"/>
<dbReference type="InterPro" id="IPR050921">
    <property type="entry name" value="T4SS_GSP_E_ATPase"/>
</dbReference>
<evidence type="ECO:0000313" key="3">
    <source>
        <dbReference type="EMBL" id="PIR69658.1"/>
    </source>
</evidence>
<name>A0A2H0TDL8_9BACT</name>
<evidence type="ECO:0000256" key="1">
    <source>
        <dbReference type="ARBA" id="ARBA00006611"/>
    </source>
</evidence>
<dbReference type="Gene3D" id="3.30.450.90">
    <property type="match status" value="1"/>
</dbReference>
<dbReference type="SUPFAM" id="SSF52540">
    <property type="entry name" value="P-loop containing nucleoside triphosphate hydrolases"/>
    <property type="match status" value="1"/>
</dbReference>
<protein>
    <submittedName>
        <fullName evidence="3">Type IV pili twitching motility protein PilT</fullName>
    </submittedName>
</protein>